<feature type="transmembrane region" description="Helical" evidence="1">
    <location>
        <begin position="140"/>
        <end position="161"/>
    </location>
</feature>
<feature type="transmembrane region" description="Helical" evidence="1">
    <location>
        <begin position="69"/>
        <end position="91"/>
    </location>
</feature>
<feature type="transmembrane region" description="Helical" evidence="1">
    <location>
        <begin position="97"/>
        <end position="119"/>
    </location>
</feature>
<feature type="transmembrane region" description="Helical" evidence="1">
    <location>
        <begin position="270"/>
        <end position="291"/>
    </location>
</feature>
<accession>A0ABW3S4U3</accession>
<gene>
    <name evidence="2" type="ORF">ACFQ3W_24780</name>
</gene>
<reference evidence="3" key="1">
    <citation type="journal article" date="2019" name="Int. J. Syst. Evol. Microbiol.">
        <title>The Global Catalogue of Microorganisms (GCM) 10K type strain sequencing project: providing services to taxonomists for standard genome sequencing and annotation.</title>
        <authorList>
            <consortium name="The Broad Institute Genomics Platform"/>
            <consortium name="The Broad Institute Genome Sequencing Center for Infectious Disease"/>
            <person name="Wu L."/>
            <person name="Ma J."/>
        </authorList>
    </citation>
    <scope>NUCLEOTIDE SEQUENCE [LARGE SCALE GENOMIC DNA]</scope>
    <source>
        <strain evidence="3">CCUG 59189</strain>
    </source>
</reference>
<dbReference type="Proteomes" id="UP001597262">
    <property type="component" value="Unassembled WGS sequence"/>
</dbReference>
<feature type="transmembrane region" description="Helical" evidence="1">
    <location>
        <begin position="208"/>
        <end position="227"/>
    </location>
</feature>
<keyword evidence="1" id="KW-0812">Transmembrane</keyword>
<keyword evidence="1" id="KW-1133">Transmembrane helix</keyword>
<name>A0ABW3S4U3_9BACL</name>
<evidence type="ECO:0000313" key="2">
    <source>
        <dbReference type="EMBL" id="MFD1179490.1"/>
    </source>
</evidence>
<evidence type="ECO:0000313" key="3">
    <source>
        <dbReference type="Proteomes" id="UP001597262"/>
    </source>
</evidence>
<keyword evidence="1" id="KW-0472">Membrane</keyword>
<sequence length="551" mass="62481">MSEMKTLQVLDRFRGWFEKSGVDYPVMRRIIQVKLTMDARRMPTVIGNRSKKKGNAGIQNEGNQFLSSLWMYVIFGGLSTMFIFMGDNYLFQMSLMFGIFMFMITTSLISDFSSVLLDIRDRHILSTKPINGKTIAMAKTVHIFIYMFFLTGSLAVVPVAVGTFRHGIVFFLLCVVDLILMDLLIVVFTALLYLAVLRFFDGEKLKDIINYVQIGLTIGITVGYQLLARLFNIVDMDIVFQPKWWQYFIAPIWFGASFETVLRGGANPQFNVFTVLALLVPIVSFIIYIRLMPALERNLQKLAEPDGNSSQKTGKGVKWIANILCASPQENTFFRFAWSMMGNEREFKLKVYPSLGFAIIFPIIFLFSDGIKDGLHGLAGTNKYLFIYFCGLMLPTAIRLLRHSGKHKAAWIYQTMPIQNMSDVYKGTLLACLVRMVLPLFIVESVIFILLFGLSIFPDLVAVGLALQLYAIISFGYFKKGLPFSEPFEAVQQSEGLRIIPLMLLLGVFALLHLLATCFRFGVLVYAVMLIAAIWLAWRFTFASKRLNSGN</sequence>
<feature type="transmembrane region" description="Helical" evidence="1">
    <location>
        <begin position="429"/>
        <end position="454"/>
    </location>
</feature>
<comment type="caution">
    <text evidence="2">The sequence shown here is derived from an EMBL/GenBank/DDBJ whole genome shotgun (WGS) entry which is preliminary data.</text>
</comment>
<evidence type="ECO:0000256" key="1">
    <source>
        <dbReference type="SAM" id="Phobius"/>
    </source>
</evidence>
<feature type="transmembrane region" description="Helical" evidence="1">
    <location>
        <begin position="167"/>
        <end position="196"/>
    </location>
</feature>
<feature type="transmembrane region" description="Helical" evidence="1">
    <location>
        <begin position="499"/>
        <end position="517"/>
    </location>
</feature>
<feature type="transmembrane region" description="Helical" evidence="1">
    <location>
        <begin position="349"/>
        <end position="368"/>
    </location>
</feature>
<feature type="transmembrane region" description="Helical" evidence="1">
    <location>
        <begin position="384"/>
        <end position="401"/>
    </location>
</feature>
<feature type="transmembrane region" description="Helical" evidence="1">
    <location>
        <begin position="523"/>
        <end position="542"/>
    </location>
</feature>
<evidence type="ECO:0008006" key="4">
    <source>
        <dbReference type="Google" id="ProtNLM"/>
    </source>
</evidence>
<protein>
    <recommendedName>
        <fullName evidence="4">ABC-2 type transport system permease protein</fullName>
    </recommendedName>
</protein>
<feature type="transmembrane region" description="Helical" evidence="1">
    <location>
        <begin position="460"/>
        <end position="478"/>
    </location>
</feature>
<proteinExistence type="predicted"/>
<organism evidence="2 3">
    <name type="scientific">Paenibacillus puldeungensis</name>
    <dbReference type="NCBI Taxonomy" id="696536"/>
    <lineage>
        <taxon>Bacteria</taxon>
        <taxon>Bacillati</taxon>
        <taxon>Bacillota</taxon>
        <taxon>Bacilli</taxon>
        <taxon>Bacillales</taxon>
        <taxon>Paenibacillaceae</taxon>
        <taxon>Paenibacillus</taxon>
    </lineage>
</organism>
<keyword evidence="3" id="KW-1185">Reference proteome</keyword>
<dbReference type="RefSeq" id="WP_379321915.1">
    <property type="nucleotide sequence ID" value="NZ_JBHTLM010000032.1"/>
</dbReference>
<dbReference type="EMBL" id="JBHTLM010000032">
    <property type="protein sequence ID" value="MFD1179490.1"/>
    <property type="molecule type" value="Genomic_DNA"/>
</dbReference>